<dbReference type="PANTHER" id="PTHR19879:SF9">
    <property type="entry name" value="TRANSCRIPTION INITIATION FACTOR TFIID SUBUNIT 5"/>
    <property type="match status" value="1"/>
</dbReference>
<feature type="repeat" description="WD" evidence="3">
    <location>
        <begin position="46"/>
        <end position="80"/>
    </location>
</feature>
<keyword evidence="2" id="KW-0677">Repeat</keyword>
<evidence type="ECO:0000256" key="3">
    <source>
        <dbReference type="PROSITE-ProRule" id="PRU00221"/>
    </source>
</evidence>
<accession>A0A450STF3</accession>
<feature type="repeat" description="WD" evidence="3">
    <location>
        <begin position="176"/>
        <end position="209"/>
    </location>
</feature>
<dbReference type="AlphaFoldDB" id="A0A450STF3"/>
<keyword evidence="1 3" id="KW-0853">WD repeat</keyword>
<dbReference type="PROSITE" id="PS50082">
    <property type="entry name" value="WD_REPEATS_2"/>
    <property type="match status" value="3"/>
</dbReference>
<evidence type="ECO:0000313" key="4">
    <source>
        <dbReference type="EMBL" id="VFJ57128.1"/>
    </source>
</evidence>
<evidence type="ECO:0000256" key="1">
    <source>
        <dbReference type="ARBA" id="ARBA00022574"/>
    </source>
</evidence>
<dbReference type="PROSITE" id="PS50294">
    <property type="entry name" value="WD_REPEATS_REGION"/>
    <property type="match status" value="3"/>
</dbReference>
<dbReference type="Gene3D" id="2.130.10.10">
    <property type="entry name" value="YVTN repeat-like/Quinoprotein amine dehydrogenase"/>
    <property type="match status" value="2"/>
</dbReference>
<dbReference type="InterPro" id="IPR019775">
    <property type="entry name" value="WD40_repeat_CS"/>
</dbReference>
<dbReference type="Pfam" id="PF00400">
    <property type="entry name" value="WD40"/>
    <property type="match status" value="3"/>
</dbReference>
<proteinExistence type="predicted"/>
<name>A0A450STF3_9GAMM</name>
<organism evidence="4">
    <name type="scientific">Candidatus Kentrum sp. FW</name>
    <dbReference type="NCBI Taxonomy" id="2126338"/>
    <lineage>
        <taxon>Bacteria</taxon>
        <taxon>Pseudomonadati</taxon>
        <taxon>Pseudomonadota</taxon>
        <taxon>Gammaproteobacteria</taxon>
        <taxon>Candidatus Kentrum</taxon>
    </lineage>
</organism>
<dbReference type="InterPro" id="IPR001680">
    <property type="entry name" value="WD40_rpt"/>
</dbReference>
<gene>
    <name evidence="4" type="ORF">BECKFW1821A_GA0114235_10684</name>
</gene>
<reference evidence="4" key="1">
    <citation type="submission" date="2019-02" db="EMBL/GenBank/DDBJ databases">
        <authorList>
            <person name="Gruber-Vodicka R. H."/>
            <person name="Seah K. B. B."/>
        </authorList>
    </citation>
    <scope>NUCLEOTIDE SEQUENCE</scope>
    <source>
        <strain evidence="4">BECK_BZ15</strain>
    </source>
</reference>
<dbReference type="PROSITE" id="PS00678">
    <property type="entry name" value="WD_REPEATS_1"/>
    <property type="match status" value="2"/>
</dbReference>
<sequence length="285" mass="30702">MRHTLRDHGGTVHAVAFSPDGRRLATAGFGGKVGLYEVKTGEGELFKAHEGRVTSVDFDATGNLLLSSGNKDYRVRLWDLGQSPPKLAVPLLESQDAITWATLRPDARQLAVVGREQVVTLHDLPPGAGGAMTDGSVRHLGGDEQTVFRLARRLVSHKQTAIRSTRSHPIHSARRLVGHEQTVFRAEYTPDGAQLATVGGDMTLRLWDLGSDSNKPLFTLRLPDRPESAGPWDLALRCLPAAGGLVGDTGAANTHPDAGHCWLAVPLTMGRLALYRLPYAAPPAR</sequence>
<feature type="repeat" description="WD" evidence="3">
    <location>
        <begin position="5"/>
        <end position="42"/>
    </location>
</feature>
<dbReference type="SUPFAM" id="SSF50960">
    <property type="entry name" value="TolB, C-terminal domain"/>
    <property type="match status" value="1"/>
</dbReference>
<evidence type="ECO:0000256" key="2">
    <source>
        <dbReference type="ARBA" id="ARBA00022737"/>
    </source>
</evidence>
<dbReference type="SMART" id="SM00320">
    <property type="entry name" value="WD40"/>
    <property type="match status" value="4"/>
</dbReference>
<dbReference type="EMBL" id="CAADEW010000068">
    <property type="protein sequence ID" value="VFJ57128.1"/>
    <property type="molecule type" value="Genomic_DNA"/>
</dbReference>
<protein>
    <submittedName>
        <fullName evidence="4">WD domain-containing protein, G-beta repeat-containing protein</fullName>
    </submittedName>
</protein>
<dbReference type="InterPro" id="IPR015943">
    <property type="entry name" value="WD40/YVTN_repeat-like_dom_sf"/>
</dbReference>
<dbReference type="PANTHER" id="PTHR19879">
    <property type="entry name" value="TRANSCRIPTION INITIATION FACTOR TFIID"/>
    <property type="match status" value="1"/>
</dbReference>